<sequence>MSNLSYAFTEGQIVELFHGRPHDAWPIYSAPDDVIVRALEWNDRNGDFEGLPRVRLLEIFLSDFIVSK</sequence>
<name>A0A6J5NKJ8_9CAUD</name>
<gene>
    <name evidence="1" type="ORF">UFOVP682_25</name>
</gene>
<organism evidence="1">
    <name type="scientific">uncultured Caudovirales phage</name>
    <dbReference type="NCBI Taxonomy" id="2100421"/>
    <lineage>
        <taxon>Viruses</taxon>
        <taxon>Duplodnaviria</taxon>
        <taxon>Heunggongvirae</taxon>
        <taxon>Uroviricota</taxon>
        <taxon>Caudoviricetes</taxon>
        <taxon>Peduoviridae</taxon>
        <taxon>Maltschvirus</taxon>
        <taxon>Maltschvirus maltsch</taxon>
    </lineage>
</organism>
<proteinExistence type="predicted"/>
<dbReference type="EMBL" id="LR796661">
    <property type="protein sequence ID" value="CAB4157408.1"/>
    <property type="molecule type" value="Genomic_DNA"/>
</dbReference>
<accession>A0A6J5NKJ8</accession>
<reference evidence="1" key="1">
    <citation type="submission" date="2020-04" db="EMBL/GenBank/DDBJ databases">
        <authorList>
            <person name="Chiriac C."/>
            <person name="Salcher M."/>
            <person name="Ghai R."/>
            <person name="Kavagutti S V."/>
        </authorList>
    </citation>
    <scope>NUCLEOTIDE SEQUENCE</scope>
</reference>
<protein>
    <submittedName>
        <fullName evidence="1">Uncharacterized protein</fullName>
    </submittedName>
</protein>
<evidence type="ECO:0000313" key="1">
    <source>
        <dbReference type="EMBL" id="CAB4157408.1"/>
    </source>
</evidence>